<reference evidence="3 4" key="1">
    <citation type="submission" date="2021-03" db="EMBL/GenBank/DDBJ databases">
        <title>Genomic Encyclopedia of Type Strains, Phase IV (KMG-IV): sequencing the most valuable type-strain genomes for metagenomic binning, comparative biology and taxonomic classification.</title>
        <authorList>
            <person name="Goeker M."/>
        </authorList>
    </citation>
    <scope>NUCLEOTIDE SEQUENCE [LARGE SCALE GENOMIC DNA]</scope>
    <source>
        <strain evidence="3 4">DSM 21600</strain>
    </source>
</reference>
<evidence type="ECO:0000313" key="3">
    <source>
        <dbReference type="EMBL" id="MBP1851161.1"/>
    </source>
</evidence>
<keyword evidence="4" id="KW-1185">Reference proteome</keyword>
<dbReference type="EMBL" id="JAGGJU010000006">
    <property type="protein sequence ID" value="MBP1851161.1"/>
    <property type="molecule type" value="Genomic_DNA"/>
</dbReference>
<evidence type="ECO:0000256" key="1">
    <source>
        <dbReference type="SAM" id="MobiDB-lite"/>
    </source>
</evidence>
<comment type="caution">
    <text evidence="3">The sequence shown here is derived from an EMBL/GenBank/DDBJ whole genome shotgun (WGS) entry which is preliminary data.</text>
</comment>
<dbReference type="Gene3D" id="3.30.1340.30">
    <property type="match status" value="1"/>
</dbReference>
<evidence type="ECO:0000313" key="4">
    <source>
        <dbReference type="Proteomes" id="UP000759443"/>
    </source>
</evidence>
<feature type="region of interest" description="Disordered" evidence="1">
    <location>
        <begin position="1"/>
        <end position="91"/>
    </location>
</feature>
<accession>A0ABS4DZN3</accession>
<feature type="compositionally biased region" description="Basic and acidic residues" evidence="1">
    <location>
        <begin position="80"/>
        <end position="91"/>
    </location>
</feature>
<feature type="compositionally biased region" description="Basic and acidic residues" evidence="1">
    <location>
        <begin position="50"/>
        <end position="63"/>
    </location>
</feature>
<organism evidence="3 4">
    <name type="scientific">Rhizobium halophytocola</name>
    <dbReference type="NCBI Taxonomy" id="735519"/>
    <lineage>
        <taxon>Bacteria</taxon>
        <taxon>Pseudomonadati</taxon>
        <taxon>Pseudomonadota</taxon>
        <taxon>Alphaproteobacteria</taxon>
        <taxon>Hyphomicrobiales</taxon>
        <taxon>Rhizobiaceae</taxon>
        <taxon>Rhizobium/Agrobacterium group</taxon>
        <taxon>Rhizobium</taxon>
    </lineage>
</organism>
<dbReference type="Pfam" id="PF04972">
    <property type="entry name" value="BON"/>
    <property type="match status" value="1"/>
</dbReference>
<dbReference type="RefSeq" id="WP_209945587.1">
    <property type="nucleotide sequence ID" value="NZ_JAGGJU010000006.1"/>
</dbReference>
<dbReference type="Proteomes" id="UP000759443">
    <property type="component" value="Unassembled WGS sequence"/>
</dbReference>
<feature type="domain" description="BON" evidence="2">
    <location>
        <begin position="86"/>
        <end position="154"/>
    </location>
</feature>
<feature type="compositionally biased region" description="Basic and acidic residues" evidence="1">
    <location>
        <begin position="1"/>
        <end position="23"/>
    </location>
</feature>
<proteinExistence type="predicted"/>
<gene>
    <name evidence="3" type="ORF">J2Z17_002604</name>
</gene>
<dbReference type="InterPro" id="IPR007055">
    <property type="entry name" value="BON_dom"/>
</dbReference>
<name>A0ABS4DZN3_9HYPH</name>
<protein>
    <recommendedName>
        <fullName evidence="2">BON domain-containing protein</fullName>
    </recommendedName>
</protein>
<sequence>MANEKNDLSREEDYRDFNQHNVEDGWPYDDEPGGAAKPVGNGAYGEGEANFDRDRNHGFRVTEAEASGLEHAARAPVLPETDHREDSDDIESRVEEAIEAIDGVDVLELDLHVDGHRLTISGSVDTPQERRQVELAALSVKGVAEVRNEVRTRGVDTHIPADADE</sequence>
<dbReference type="PROSITE" id="PS50914">
    <property type="entry name" value="BON"/>
    <property type="match status" value="1"/>
</dbReference>
<evidence type="ECO:0000259" key="2">
    <source>
        <dbReference type="PROSITE" id="PS50914"/>
    </source>
</evidence>